<dbReference type="STRING" id="633194.SAMN05421759_10376"/>
<dbReference type="EMBL" id="FTOQ01000003">
    <property type="protein sequence ID" value="SIS76164.1"/>
    <property type="molecule type" value="Genomic_DNA"/>
</dbReference>
<evidence type="ECO:0000256" key="1">
    <source>
        <dbReference type="PROSITE-ProRule" id="PRU00169"/>
    </source>
</evidence>
<dbReference type="InterPro" id="IPR011006">
    <property type="entry name" value="CheY-like_superfamily"/>
</dbReference>
<dbReference type="InterPro" id="IPR001789">
    <property type="entry name" value="Sig_transdc_resp-reg_receiver"/>
</dbReference>
<evidence type="ECO:0000313" key="3">
    <source>
        <dbReference type="EMBL" id="SIS76164.1"/>
    </source>
</evidence>
<dbReference type="GO" id="GO:0000160">
    <property type="term" value="P:phosphorelay signal transduction system"/>
    <property type="evidence" value="ECO:0007669"/>
    <property type="project" value="InterPro"/>
</dbReference>
<dbReference type="RefSeq" id="WP_076446565.1">
    <property type="nucleotide sequence ID" value="NZ_FTOQ01000003.1"/>
</dbReference>
<feature type="modified residue" description="4-aspartylphosphate" evidence="1">
    <location>
        <position position="65"/>
    </location>
</feature>
<dbReference type="PROSITE" id="PS50110">
    <property type="entry name" value="RESPONSE_REGULATORY"/>
    <property type="match status" value="1"/>
</dbReference>
<accession>A0A1N7LQU8</accession>
<feature type="domain" description="Response regulatory" evidence="2">
    <location>
        <begin position="9"/>
        <end position="132"/>
    </location>
</feature>
<dbReference type="OrthoDB" id="9793549at2"/>
<name>A0A1N7LQU8_9RHOB</name>
<dbReference type="AlphaFoldDB" id="A0A1N7LQU8"/>
<dbReference type="PANTHER" id="PTHR44520:SF2">
    <property type="entry name" value="RESPONSE REGULATOR RCP1"/>
    <property type="match status" value="1"/>
</dbReference>
<keyword evidence="1" id="KW-0597">Phosphoprotein</keyword>
<keyword evidence="4" id="KW-1185">Reference proteome</keyword>
<dbReference type="SMART" id="SM00448">
    <property type="entry name" value="REC"/>
    <property type="match status" value="1"/>
</dbReference>
<proteinExistence type="predicted"/>
<dbReference type="Proteomes" id="UP000186684">
    <property type="component" value="Unassembled WGS sequence"/>
</dbReference>
<gene>
    <name evidence="3" type="ORF">SAMN05421759_10376</name>
</gene>
<dbReference type="Pfam" id="PF00072">
    <property type="entry name" value="Response_reg"/>
    <property type="match status" value="1"/>
</dbReference>
<dbReference type="InterPro" id="IPR052893">
    <property type="entry name" value="TCS_response_regulator"/>
</dbReference>
<dbReference type="CDD" id="cd17557">
    <property type="entry name" value="REC_Rcp-like"/>
    <property type="match status" value="1"/>
</dbReference>
<evidence type="ECO:0000313" key="4">
    <source>
        <dbReference type="Proteomes" id="UP000186684"/>
    </source>
</evidence>
<protein>
    <submittedName>
        <fullName evidence="3">Response regulator receiver domain-containing protein</fullName>
    </submittedName>
</protein>
<dbReference type="PANTHER" id="PTHR44520">
    <property type="entry name" value="RESPONSE REGULATOR RCP1-RELATED"/>
    <property type="match status" value="1"/>
</dbReference>
<sequence>MRDRHGLLNIILVEDDDGDAKAIRRALTKAGIANPVRRVTDGVEALALLRGAQGAVPETFIILLDLNMPRMNGIEFMAELRSDPALRRAVIFVMTTSRDDRDRADAYDRHVAGYILKSNVGEDFLDLVGTLDRYWHLVELPRIAPLEGA</sequence>
<evidence type="ECO:0000259" key="2">
    <source>
        <dbReference type="PROSITE" id="PS50110"/>
    </source>
</evidence>
<dbReference type="SUPFAM" id="SSF52172">
    <property type="entry name" value="CheY-like"/>
    <property type="match status" value="1"/>
</dbReference>
<dbReference type="Gene3D" id="3.40.50.2300">
    <property type="match status" value="1"/>
</dbReference>
<reference evidence="4" key="1">
    <citation type="submission" date="2017-01" db="EMBL/GenBank/DDBJ databases">
        <authorList>
            <person name="Varghese N."/>
            <person name="Submissions S."/>
        </authorList>
    </citation>
    <scope>NUCLEOTIDE SEQUENCE [LARGE SCALE GENOMIC DNA]</scope>
    <source>
        <strain evidence="4">DSM 29430</strain>
    </source>
</reference>
<organism evidence="3 4">
    <name type="scientific">Roseivivax lentus</name>
    <dbReference type="NCBI Taxonomy" id="633194"/>
    <lineage>
        <taxon>Bacteria</taxon>
        <taxon>Pseudomonadati</taxon>
        <taxon>Pseudomonadota</taxon>
        <taxon>Alphaproteobacteria</taxon>
        <taxon>Rhodobacterales</taxon>
        <taxon>Roseobacteraceae</taxon>
        <taxon>Roseivivax</taxon>
    </lineage>
</organism>